<dbReference type="Proteomes" id="UP000095287">
    <property type="component" value="Unplaced"/>
</dbReference>
<accession>A0A1I7Y129</accession>
<protein>
    <submittedName>
        <fullName evidence="3">BPTI/Kunitz inhibitor domain-containing protein</fullName>
    </submittedName>
</protein>
<feature type="chain" id="PRO_5009311679" evidence="1">
    <location>
        <begin position="23"/>
        <end position="81"/>
    </location>
</feature>
<evidence type="ECO:0000256" key="1">
    <source>
        <dbReference type="SAM" id="SignalP"/>
    </source>
</evidence>
<keyword evidence="2" id="KW-1185">Reference proteome</keyword>
<sequence length="81" mass="9659">MFSMKAVLLCLLIATFAVPAEGDVVVDTRESLCYWSECYFVGMTNRYTNYCKKGFIYIKRKKCEEYRFRYDKQHCCPILEK</sequence>
<name>A0A1I7Y129_9BILA</name>
<organism evidence="2 3">
    <name type="scientific">Steinernema glaseri</name>
    <dbReference type="NCBI Taxonomy" id="37863"/>
    <lineage>
        <taxon>Eukaryota</taxon>
        <taxon>Metazoa</taxon>
        <taxon>Ecdysozoa</taxon>
        <taxon>Nematoda</taxon>
        <taxon>Chromadorea</taxon>
        <taxon>Rhabditida</taxon>
        <taxon>Tylenchina</taxon>
        <taxon>Panagrolaimomorpha</taxon>
        <taxon>Strongyloidoidea</taxon>
        <taxon>Steinernematidae</taxon>
        <taxon>Steinernema</taxon>
    </lineage>
</organism>
<dbReference type="AlphaFoldDB" id="A0A1I7Y129"/>
<reference evidence="3" key="1">
    <citation type="submission" date="2016-11" db="UniProtKB">
        <authorList>
            <consortium name="WormBaseParasite"/>
        </authorList>
    </citation>
    <scope>IDENTIFICATION</scope>
</reference>
<evidence type="ECO:0000313" key="2">
    <source>
        <dbReference type="Proteomes" id="UP000095287"/>
    </source>
</evidence>
<proteinExistence type="predicted"/>
<evidence type="ECO:0000313" key="3">
    <source>
        <dbReference type="WBParaSite" id="L893_g11654.t1"/>
    </source>
</evidence>
<feature type="signal peptide" evidence="1">
    <location>
        <begin position="1"/>
        <end position="22"/>
    </location>
</feature>
<dbReference type="WBParaSite" id="L893_g11654.t1">
    <property type="protein sequence ID" value="L893_g11654.t1"/>
    <property type="gene ID" value="L893_g11654"/>
</dbReference>
<keyword evidence="1" id="KW-0732">Signal</keyword>